<comment type="caution">
    <text evidence="1">The sequence shown here is derived from an EMBL/GenBank/DDBJ whole genome shotgun (WGS) entry which is preliminary data.</text>
</comment>
<keyword evidence="2" id="KW-1185">Reference proteome</keyword>
<reference evidence="1 2" key="1">
    <citation type="submission" date="2020-06" db="EMBL/GenBank/DDBJ databases">
        <authorList>
            <person name="Cao W.R."/>
        </authorList>
    </citation>
    <scope>NUCLEOTIDE SEQUENCE [LARGE SCALE GENOMIC DNA]</scope>
    <source>
        <strain evidence="1 2">B1Z28</strain>
    </source>
</reference>
<gene>
    <name evidence="1" type="ORF">HW561_10545</name>
</gene>
<dbReference type="RefSeq" id="WP_176864474.1">
    <property type="nucleotide sequence ID" value="NZ_JABXWT010000004.1"/>
</dbReference>
<evidence type="ECO:0000313" key="2">
    <source>
        <dbReference type="Proteomes" id="UP000630805"/>
    </source>
</evidence>
<dbReference type="Proteomes" id="UP000630805">
    <property type="component" value="Unassembled WGS sequence"/>
</dbReference>
<protein>
    <submittedName>
        <fullName evidence="1">Uncharacterized protein</fullName>
    </submittedName>
</protein>
<dbReference type="EMBL" id="JABXWT010000004">
    <property type="protein sequence ID" value="NVO56228.1"/>
    <property type="molecule type" value="Genomic_DNA"/>
</dbReference>
<organism evidence="1 2">
    <name type="scientific">Ruegeria haliotis</name>
    <dbReference type="NCBI Taxonomy" id="2747601"/>
    <lineage>
        <taxon>Bacteria</taxon>
        <taxon>Pseudomonadati</taxon>
        <taxon>Pseudomonadota</taxon>
        <taxon>Alphaproteobacteria</taxon>
        <taxon>Rhodobacterales</taxon>
        <taxon>Roseobacteraceae</taxon>
        <taxon>Ruegeria</taxon>
    </lineage>
</organism>
<sequence>MASILCHHKMNQMNAPNRVNQTRMAAPKVPANPMAPKGLADLVAREKTVGDPI</sequence>
<name>A0ABX2PQ37_9RHOB</name>
<accession>A0ABX2PQ37</accession>
<evidence type="ECO:0000313" key="1">
    <source>
        <dbReference type="EMBL" id="NVO56228.1"/>
    </source>
</evidence>
<proteinExistence type="predicted"/>